<dbReference type="InterPro" id="IPR043502">
    <property type="entry name" value="DNA/RNA_pol_sf"/>
</dbReference>
<evidence type="ECO:0000313" key="4">
    <source>
        <dbReference type="EMBL" id="KAL1268674.1"/>
    </source>
</evidence>
<dbReference type="Gene3D" id="2.40.70.10">
    <property type="entry name" value="Acid Proteases"/>
    <property type="match status" value="1"/>
</dbReference>
<dbReference type="CDD" id="cd01647">
    <property type="entry name" value="RT_LTR"/>
    <property type="match status" value="1"/>
</dbReference>
<dbReference type="InterPro" id="IPR001969">
    <property type="entry name" value="Aspartic_peptidase_AS"/>
</dbReference>
<dbReference type="Gene3D" id="3.30.70.270">
    <property type="match status" value="1"/>
</dbReference>
<dbReference type="Gene3D" id="3.10.10.10">
    <property type="entry name" value="HIV Type 1 Reverse Transcriptase, subunit A, domain 1"/>
    <property type="match status" value="1"/>
</dbReference>
<dbReference type="SUPFAM" id="SSF56672">
    <property type="entry name" value="DNA/RNA polymerases"/>
    <property type="match status" value="1"/>
</dbReference>
<dbReference type="InterPro" id="IPR021109">
    <property type="entry name" value="Peptidase_aspartic_dom_sf"/>
</dbReference>
<keyword evidence="5" id="KW-1185">Reference proteome</keyword>
<comment type="similarity">
    <text evidence="1">Belongs to the beta type-B retroviral polymerase family. HERV class-II K(HML-2) pol subfamily.</text>
</comment>
<comment type="caution">
    <text evidence="4">The sequence shown here is derived from an EMBL/GenBank/DDBJ whole genome shotgun (WGS) entry which is preliminary data.</text>
</comment>
<dbReference type="PANTHER" id="PTHR37984">
    <property type="entry name" value="PROTEIN CBG26694"/>
    <property type="match status" value="1"/>
</dbReference>
<reference evidence="4 5" key="1">
    <citation type="submission" date="2023-09" db="EMBL/GenBank/DDBJ databases">
        <authorList>
            <person name="Wang M."/>
        </authorList>
    </citation>
    <scope>NUCLEOTIDE SEQUENCE [LARGE SCALE GENOMIC DNA]</scope>
    <source>
        <strain evidence="4">GT-2023</strain>
        <tissue evidence="4">Liver</tissue>
    </source>
</reference>
<dbReference type="SUPFAM" id="SSF57756">
    <property type="entry name" value="Retrovirus zinc finger-like domains"/>
    <property type="match status" value="1"/>
</dbReference>
<dbReference type="EC" id="3.1.26.4" evidence="2"/>
<dbReference type="InterPro" id="IPR050951">
    <property type="entry name" value="Retrovirus_Pol_polyprotein"/>
</dbReference>
<dbReference type="InterPro" id="IPR036875">
    <property type="entry name" value="Znf_CCHC_sf"/>
</dbReference>
<dbReference type="PANTHER" id="PTHR37984:SF11">
    <property type="entry name" value="INTEGRASE CATALYTIC DOMAIN-CONTAINING PROTEIN"/>
    <property type="match status" value="1"/>
</dbReference>
<protein>
    <recommendedName>
        <fullName evidence="2">ribonuclease H</fullName>
        <ecNumber evidence="2">3.1.26.4</ecNumber>
    </recommendedName>
</protein>
<dbReference type="EMBL" id="JAYMGO010000009">
    <property type="protein sequence ID" value="KAL1268674.1"/>
    <property type="molecule type" value="Genomic_DNA"/>
</dbReference>
<accession>A0ABR3MVL3</accession>
<evidence type="ECO:0000259" key="3">
    <source>
        <dbReference type="SMART" id="SM00343"/>
    </source>
</evidence>
<dbReference type="PROSITE" id="PS00141">
    <property type="entry name" value="ASP_PROTEASE"/>
    <property type="match status" value="1"/>
</dbReference>
<feature type="domain" description="CCHC-type" evidence="3">
    <location>
        <begin position="223"/>
        <end position="241"/>
    </location>
</feature>
<organism evidence="4 5">
    <name type="scientific">Cirrhinus molitorella</name>
    <name type="common">mud carp</name>
    <dbReference type="NCBI Taxonomy" id="172907"/>
    <lineage>
        <taxon>Eukaryota</taxon>
        <taxon>Metazoa</taxon>
        <taxon>Chordata</taxon>
        <taxon>Craniata</taxon>
        <taxon>Vertebrata</taxon>
        <taxon>Euteleostomi</taxon>
        <taxon>Actinopterygii</taxon>
        <taxon>Neopterygii</taxon>
        <taxon>Teleostei</taxon>
        <taxon>Ostariophysi</taxon>
        <taxon>Cypriniformes</taxon>
        <taxon>Cyprinidae</taxon>
        <taxon>Labeoninae</taxon>
        <taxon>Labeonini</taxon>
        <taxon>Cirrhinus</taxon>
    </lineage>
</organism>
<evidence type="ECO:0000256" key="1">
    <source>
        <dbReference type="ARBA" id="ARBA00010879"/>
    </source>
</evidence>
<proteinExistence type="inferred from homology"/>
<dbReference type="Gene3D" id="4.10.60.10">
    <property type="entry name" value="Zinc finger, CCHC-type"/>
    <property type="match status" value="1"/>
</dbReference>
<dbReference type="InterPro" id="IPR001878">
    <property type="entry name" value="Znf_CCHC"/>
</dbReference>
<dbReference type="InterPro" id="IPR000477">
    <property type="entry name" value="RT_dom"/>
</dbReference>
<feature type="domain" description="CCHC-type" evidence="3">
    <location>
        <begin position="245"/>
        <end position="261"/>
    </location>
</feature>
<dbReference type="Pfam" id="PF00078">
    <property type="entry name" value="RVT_1"/>
    <property type="match status" value="1"/>
</dbReference>
<evidence type="ECO:0000256" key="2">
    <source>
        <dbReference type="ARBA" id="ARBA00012180"/>
    </source>
</evidence>
<dbReference type="SMART" id="SM00343">
    <property type="entry name" value="ZnF_C2HC"/>
    <property type="match status" value="2"/>
</dbReference>
<name>A0ABR3MVL3_9TELE</name>
<dbReference type="InterPro" id="IPR043128">
    <property type="entry name" value="Rev_trsase/Diguanyl_cyclase"/>
</dbReference>
<dbReference type="Proteomes" id="UP001558613">
    <property type="component" value="Unassembled WGS sequence"/>
</dbReference>
<gene>
    <name evidence="4" type="ORF">QQF64_034037</name>
</gene>
<sequence length="601" mass="67917">MDSTTSVPKFDCYSEPATLGPRWTRWLSAFELFAEGKGLLLGQNASDATKQRRRALLLHHAGTDVQDIFSTLENTGTATEYDTAVAALNAYFIPRVNTALARQSFYQVTQRQGETVQQFVTRLRQAAKDCDFGVDKDNQLRDAVLSKCSSDYIKRKLLEEGTELTLTRTLEIAMQCERVELQMSAMHISQPENEKGTVNHVVKRRGKYQRTISKQTGEKKERQCYRCGRQDHLAKDPTCPAKGQECRKCRGANHFAKMCKTKRVTKQTAKYVGGEMDKPNDNQYAFMVKGCDPNRYKFAVGGVDLEMLIDSGATSNIVDEATWETLKSKKIVCHSYKSDKKLYAYASEEPLPIKGAFTCEVKCGKRNTQAEFMVIKGKGESLMGKETATKLGALKVGVNIATISDVASRIREQYPVLFRGVGKLNTKQINLHIDESVTAVAQRIRRIPFHLREAVERKITPWVNPVVIVPKPDNDIRLCLDMRQANKAIIRGRYPIPTVDELLQSMNGSSVFSKLDLKWGYHQLELTPQSRGITTFAVHNGTYRYKRLIFGVSSASEQYQHEIASALAGIEGVENISDDIIIHAPTRRHMIRDYKQFYRGW</sequence>
<evidence type="ECO:0000313" key="5">
    <source>
        <dbReference type="Proteomes" id="UP001558613"/>
    </source>
</evidence>